<keyword evidence="3" id="KW-0157">Chromophore</keyword>
<feature type="region of interest" description="Disordered" evidence="4">
    <location>
        <begin position="550"/>
        <end position="574"/>
    </location>
</feature>
<evidence type="ECO:0000256" key="2">
    <source>
        <dbReference type="ARBA" id="ARBA00022643"/>
    </source>
</evidence>
<dbReference type="InterPro" id="IPR035965">
    <property type="entry name" value="PAS-like_dom_sf"/>
</dbReference>
<keyword evidence="7" id="KW-1185">Reference proteome</keyword>
<protein>
    <recommendedName>
        <fullName evidence="5">PAS domain-containing protein</fullName>
    </recommendedName>
</protein>
<dbReference type="InterPro" id="IPR000014">
    <property type="entry name" value="PAS"/>
</dbReference>
<organism evidence="6 7">
    <name type="scientific">Clohesyomyces aquaticus</name>
    <dbReference type="NCBI Taxonomy" id="1231657"/>
    <lineage>
        <taxon>Eukaryota</taxon>
        <taxon>Fungi</taxon>
        <taxon>Dikarya</taxon>
        <taxon>Ascomycota</taxon>
        <taxon>Pezizomycotina</taxon>
        <taxon>Dothideomycetes</taxon>
        <taxon>Pleosporomycetidae</taxon>
        <taxon>Pleosporales</taxon>
        <taxon>Lindgomycetaceae</taxon>
        <taxon>Clohesyomyces</taxon>
    </lineage>
</organism>
<keyword evidence="2" id="KW-0288">FMN</keyword>
<dbReference type="PANTHER" id="PTHR47429">
    <property type="entry name" value="PROTEIN TWIN LOV 1"/>
    <property type="match status" value="1"/>
</dbReference>
<feature type="region of interest" description="Disordered" evidence="4">
    <location>
        <begin position="1"/>
        <end position="52"/>
    </location>
</feature>
<dbReference type="EMBL" id="MCFA01000157">
    <property type="protein sequence ID" value="ORY02453.1"/>
    <property type="molecule type" value="Genomic_DNA"/>
</dbReference>
<dbReference type="SUPFAM" id="SSF55785">
    <property type="entry name" value="PYP-like sensor domain (PAS domain)"/>
    <property type="match status" value="1"/>
</dbReference>
<comment type="caution">
    <text evidence="6">The sequence shown here is derived from an EMBL/GenBank/DDBJ whole genome shotgun (WGS) entry which is preliminary data.</text>
</comment>
<evidence type="ECO:0000313" key="6">
    <source>
        <dbReference type="EMBL" id="ORY02453.1"/>
    </source>
</evidence>
<feature type="domain" description="PAS" evidence="5">
    <location>
        <begin position="224"/>
        <end position="318"/>
    </location>
</feature>
<dbReference type="AlphaFoldDB" id="A0A1Y1YWK8"/>
<dbReference type="Pfam" id="PF13426">
    <property type="entry name" value="PAS_9"/>
    <property type="match status" value="1"/>
</dbReference>
<feature type="compositionally biased region" description="Acidic residues" evidence="4">
    <location>
        <begin position="557"/>
        <end position="566"/>
    </location>
</feature>
<evidence type="ECO:0000259" key="5">
    <source>
        <dbReference type="Pfam" id="PF13426"/>
    </source>
</evidence>
<proteinExistence type="predicted"/>
<dbReference type="STRING" id="1231657.A0A1Y1YWK8"/>
<gene>
    <name evidence="6" type="ORF">BCR34DRAFT_81245</name>
</gene>
<keyword evidence="1" id="KW-0285">Flavoprotein</keyword>
<feature type="compositionally biased region" description="Low complexity" evidence="4">
    <location>
        <begin position="607"/>
        <end position="622"/>
    </location>
</feature>
<feature type="compositionally biased region" description="Polar residues" evidence="4">
    <location>
        <begin position="15"/>
        <end position="30"/>
    </location>
</feature>
<evidence type="ECO:0000313" key="7">
    <source>
        <dbReference type="Proteomes" id="UP000193144"/>
    </source>
</evidence>
<sequence length="622" mass="69567">MPLSPESIYRERSSADSVLSYETNASSIEPRQTLPPLQQRGPPEDVDRLSPLLEDDPKSFDLLAPNEGESSRGYSLETRSDQLFSRQHLQAIFQDTPSLLQFTAFLSMARPKSVPVLIYYLDALKAMRAINYANAVAEALEPLEGMEFTQNPARPTVNAILEDKAKQAFDVLVREDLPAYIAHIFIQVVSVSVQRRVTGNLPPMLREASEGLAEVFCLSDPSRADNPIVFASEEFHRTTQYGVGYAIGRNCRFLQGPRTNPHSVRRLREAIKDGKEINEVFLNYRRDGSPFLNLLMMTGLFDSRGTLRYFLGAQVDVSGLARDCTDLDVFQTMLDTQEGHGPEKEEKDEFRELSEMFNMGELETVRKHGGSMHREQVDDEDNASLLHRPRLLLSDPMSRDVDRPTPATTKAEGRLSGVYKHYLLIRPAPSLRILFTSPSLRVPGILQSRFLDRIGGSSRVRDSLADALTDGSRGVTAKIRWLSTASASVDPDGDQGRPRWIHCTPLLGQNGSVGVWMIVLVNDEKDQGPVRKFRQAPPVKSDTEIRRLRNASSEYNDFPDESEDDFGLVSSSRTSTRNGYARHAAVEAIRSPRNQMTQQRANQVYRSGSPSYTPSVSSFALG</sequence>
<dbReference type="GO" id="GO:0005634">
    <property type="term" value="C:nucleus"/>
    <property type="evidence" value="ECO:0007669"/>
    <property type="project" value="TreeGrafter"/>
</dbReference>
<dbReference type="Gene3D" id="3.30.450.20">
    <property type="entry name" value="PAS domain"/>
    <property type="match status" value="1"/>
</dbReference>
<reference evidence="6 7" key="1">
    <citation type="submission" date="2016-07" db="EMBL/GenBank/DDBJ databases">
        <title>Pervasive Adenine N6-methylation of Active Genes in Fungi.</title>
        <authorList>
            <consortium name="DOE Joint Genome Institute"/>
            <person name="Mondo S.J."/>
            <person name="Dannebaum R.O."/>
            <person name="Kuo R.C."/>
            <person name="Labutti K."/>
            <person name="Haridas S."/>
            <person name="Kuo A."/>
            <person name="Salamov A."/>
            <person name="Ahrendt S.R."/>
            <person name="Lipzen A."/>
            <person name="Sullivan W."/>
            <person name="Andreopoulos W.B."/>
            <person name="Clum A."/>
            <person name="Lindquist E."/>
            <person name="Daum C."/>
            <person name="Ramamoorthy G.K."/>
            <person name="Gryganskyi A."/>
            <person name="Culley D."/>
            <person name="Magnuson J.K."/>
            <person name="James T.Y."/>
            <person name="O'Malley M.A."/>
            <person name="Stajich J.E."/>
            <person name="Spatafora J.W."/>
            <person name="Visel A."/>
            <person name="Grigoriev I.V."/>
        </authorList>
    </citation>
    <scope>NUCLEOTIDE SEQUENCE [LARGE SCALE GENOMIC DNA]</scope>
    <source>
        <strain evidence="6 7">CBS 115471</strain>
    </source>
</reference>
<accession>A0A1Y1YWK8</accession>
<feature type="region of interest" description="Disordered" evidence="4">
    <location>
        <begin position="588"/>
        <end position="622"/>
    </location>
</feature>
<name>A0A1Y1YWK8_9PLEO</name>
<evidence type="ECO:0000256" key="1">
    <source>
        <dbReference type="ARBA" id="ARBA00022630"/>
    </source>
</evidence>
<evidence type="ECO:0000256" key="3">
    <source>
        <dbReference type="ARBA" id="ARBA00022991"/>
    </source>
</evidence>
<dbReference type="OrthoDB" id="447251at2759"/>
<dbReference type="PANTHER" id="PTHR47429:SF9">
    <property type="entry name" value="PAS DOMAIN-CONTAINING PROTEIN"/>
    <property type="match status" value="1"/>
</dbReference>
<dbReference type="Proteomes" id="UP000193144">
    <property type="component" value="Unassembled WGS sequence"/>
</dbReference>
<evidence type="ECO:0000256" key="4">
    <source>
        <dbReference type="SAM" id="MobiDB-lite"/>
    </source>
</evidence>
<feature type="compositionally biased region" description="Polar residues" evidence="4">
    <location>
        <begin position="592"/>
        <end position="606"/>
    </location>
</feature>